<dbReference type="Proteomes" id="UP001642484">
    <property type="component" value="Unassembled WGS sequence"/>
</dbReference>
<reference evidence="1 2" key="1">
    <citation type="submission" date="2024-02" db="EMBL/GenBank/DDBJ databases">
        <authorList>
            <person name="Chen Y."/>
            <person name="Shah S."/>
            <person name="Dougan E. K."/>
            <person name="Thang M."/>
            <person name="Chan C."/>
        </authorList>
    </citation>
    <scope>NUCLEOTIDE SEQUENCE [LARGE SCALE GENOMIC DNA]</scope>
</reference>
<gene>
    <name evidence="1" type="ORF">CCMP2556_LOCUS34111</name>
</gene>
<keyword evidence="2" id="KW-1185">Reference proteome</keyword>
<evidence type="ECO:0000313" key="2">
    <source>
        <dbReference type="Proteomes" id="UP001642484"/>
    </source>
</evidence>
<protein>
    <submittedName>
        <fullName evidence="1">Uncharacterized protein</fullName>
    </submittedName>
</protein>
<organism evidence="1 2">
    <name type="scientific">Durusdinium trenchii</name>
    <dbReference type="NCBI Taxonomy" id="1381693"/>
    <lineage>
        <taxon>Eukaryota</taxon>
        <taxon>Sar</taxon>
        <taxon>Alveolata</taxon>
        <taxon>Dinophyceae</taxon>
        <taxon>Suessiales</taxon>
        <taxon>Symbiodiniaceae</taxon>
        <taxon>Durusdinium</taxon>
    </lineage>
</organism>
<evidence type="ECO:0000313" key="1">
    <source>
        <dbReference type="EMBL" id="CAK9069350.1"/>
    </source>
</evidence>
<comment type="caution">
    <text evidence="1">The sequence shown here is derived from an EMBL/GenBank/DDBJ whole genome shotgun (WGS) entry which is preliminary data.</text>
</comment>
<accession>A0ABP0P3R8</accession>
<name>A0ABP0P3R8_9DINO</name>
<sequence>MSKPAMREAERAKAELRQRTIKELKEMLSQEGYNPDDIVGVEKDELVDKLWVLRQNPVEEDPYPLPLYSNCWPQFILRAIFLAAMHWFVVSSFAVSSSAQLTTCSDAVVLFVWSTNVELIGCLTG</sequence>
<proteinExistence type="predicted"/>
<dbReference type="EMBL" id="CAXAMN010022433">
    <property type="protein sequence ID" value="CAK9069350.1"/>
    <property type="molecule type" value="Genomic_DNA"/>
</dbReference>